<feature type="region of interest" description="Disordered" evidence="1">
    <location>
        <begin position="100"/>
        <end position="119"/>
    </location>
</feature>
<feature type="compositionally biased region" description="Acidic residues" evidence="1">
    <location>
        <begin position="474"/>
        <end position="483"/>
    </location>
</feature>
<feature type="compositionally biased region" description="Low complexity" evidence="1">
    <location>
        <begin position="690"/>
        <end position="703"/>
    </location>
</feature>
<dbReference type="AlphaFoldDB" id="A0A7R9L541"/>
<feature type="compositionally biased region" description="Acidic residues" evidence="1">
    <location>
        <begin position="529"/>
        <end position="538"/>
    </location>
</feature>
<feature type="non-terminal residue" evidence="2">
    <location>
        <position position="1"/>
    </location>
</feature>
<feature type="compositionally biased region" description="Basic and acidic residues" evidence="1">
    <location>
        <begin position="458"/>
        <end position="468"/>
    </location>
</feature>
<evidence type="ECO:0000313" key="2">
    <source>
        <dbReference type="EMBL" id="CAD7635127.1"/>
    </source>
</evidence>
<evidence type="ECO:0000313" key="3">
    <source>
        <dbReference type="Proteomes" id="UP000759131"/>
    </source>
</evidence>
<keyword evidence="3" id="KW-1185">Reference proteome</keyword>
<accession>A0A7R9L541</accession>
<dbReference type="EMBL" id="CAJPIZ010016073">
    <property type="protein sequence ID" value="CAG2115557.1"/>
    <property type="molecule type" value="Genomic_DNA"/>
</dbReference>
<dbReference type="Proteomes" id="UP000759131">
    <property type="component" value="Unassembled WGS sequence"/>
</dbReference>
<feature type="compositionally biased region" description="Acidic residues" evidence="1">
    <location>
        <begin position="503"/>
        <end position="517"/>
    </location>
</feature>
<feature type="compositionally biased region" description="Basic and acidic residues" evidence="1">
    <location>
        <begin position="554"/>
        <end position="579"/>
    </location>
</feature>
<feature type="compositionally biased region" description="Low complexity" evidence="1">
    <location>
        <begin position="40"/>
        <end position="57"/>
    </location>
</feature>
<gene>
    <name evidence="2" type="ORF">OSB1V03_LOCUS15519</name>
</gene>
<proteinExistence type="predicted"/>
<name>A0A7R9L541_9ACAR</name>
<organism evidence="2">
    <name type="scientific">Medioppia subpectinata</name>
    <dbReference type="NCBI Taxonomy" id="1979941"/>
    <lineage>
        <taxon>Eukaryota</taxon>
        <taxon>Metazoa</taxon>
        <taxon>Ecdysozoa</taxon>
        <taxon>Arthropoda</taxon>
        <taxon>Chelicerata</taxon>
        <taxon>Arachnida</taxon>
        <taxon>Acari</taxon>
        <taxon>Acariformes</taxon>
        <taxon>Sarcoptiformes</taxon>
        <taxon>Oribatida</taxon>
        <taxon>Brachypylina</taxon>
        <taxon>Oppioidea</taxon>
        <taxon>Oppiidae</taxon>
        <taxon>Medioppia</taxon>
    </lineage>
</organism>
<protein>
    <submittedName>
        <fullName evidence="2">Uncharacterized protein</fullName>
    </submittedName>
</protein>
<feature type="region of interest" description="Disordered" evidence="1">
    <location>
        <begin position="31"/>
        <end position="57"/>
    </location>
</feature>
<sequence length="769" mass="83016">SVPKDILTAAMEEIEINEVYDEAIILDTESSDGDSIVANSQPTDTTSTAAATDPQSDDNSVLIFSGVSDNMTSEELMQLINSNGYSMVVENDSQEAQFLKDTDDQPPEQQPEADETHSDTDIVFQIDDKMLANIPESGDVEVQFVMMDAENQSPPPELNVTNSDTNVTADGGDTTLVTNQNDAQSNENSGNKLAEKVQNNGTEVDAERVVEAVQTLATTPATPTQYISMPNLFSLGAPSDERIVVNSPDSDDNECHNENSAQNNEISVEEVIVSNADSDDESADAVTREEVIDNSKETTGETIGDKSVETVATNAGTEAEVVVCDENLVNEENTSGDNNAVNLAVNEENIENNVVKSVTVSDNHDKTNVDNNLEDIDSDEEIESVDKPIETTEEPIEICGDIRSEDDECVIVEKESDKMGTDVNDNTNEMSIENCNENDVPLDVEDTVDNTASITRQNESHKCDDKLVSKSSECDDSSEEIDVEECKAVSPADKAGDKRETSVEIDVEDISSDDEDIHENNDNNNSGKEDEEESDESIDVVNTSPPPPTTETTKVSETRIDDNDKDVFDANSQSDKELMIDENDDNQRPETAATTPMAADQQLPESTVVLGSVQHPFVSSSVEDMPNSPSTASSLAITGSAAAVSAPDVAVEPLIKHKAPIGETRDSTGDDQSFMPNLSDEDEEMVAVPTTTTITAINNDNTTGAKKPSADAAITTDTTGPNNGNICDNNKKNHKKGIKRSAEEVPQNHIYSSDKDSDLSYKLAHKMRV</sequence>
<reference evidence="2" key="1">
    <citation type="submission" date="2020-11" db="EMBL/GenBank/DDBJ databases">
        <authorList>
            <person name="Tran Van P."/>
        </authorList>
    </citation>
    <scope>NUCLEOTIDE SEQUENCE</scope>
</reference>
<dbReference type="EMBL" id="OC870648">
    <property type="protein sequence ID" value="CAD7635127.1"/>
    <property type="molecule type" value="Genomic_DNA"/>
</dbReference>
<feature type="region of interest" description="Disordered" evidence="1">
    <location>
        <begin position="458"/>
        <end position="601"/>
    </location>
</feature>
<feature type="region of interest" description="Disordered" evidence="1">
    <location>
        <begin position="248"/>
        <end position="267"/>
    </location>
</feature>
<evidence type="ECO:0000256" key="1">
    <source>
        <dbReference type="SAM" id="MobiDB-lite"/>
    </source>
</evidence>
<feature type="region of interest" description="Disordered" evidence="1">
    <location>
        <begin position="657"/>
        <end position="759"/>
    </location>
</feature>